<keyword evidence="2" id="KW-1185">Reference proteome</keyword>
<dbReference type="EMBL" id="FOTF01000024">
    <property type="protein sequence ID" value="SFL51099.1"/>
    <property type="molecule type" value="Genomic_DNA"/>
</dbReference>
<name>A0A1I4I9N4_9RHOB</name>
<proteinExistence type="predicted"/>
<evidence type="ECO:0000313" key="2">
    <source>
        <dbReference type="Proteomes" id="UP000199550"/>
    </source>
</evidence>
<evidence type="ECO:0000313" key="1">
    <source>
        <dbReference type="EMBL" id="SFL51099.1"/>
    </source>
</evidence>
<reference evidence="1 2" key="1">
    <citation type="submission" date="2016-10" db="EMBL/GenBank/DDBJ databases">
        <authorList>
            <person name="de Groot N.N."/>
        </authorList>
    </citation>
    <scope>NUCLEOTIDE SEQUENCE [LARGE SCALE GENOMIC DNA]</scope>
    <source>
        <strain evidence="1 2">DSM 16199</strain>
    </source>
</reference>
<dbReference type="AlphaFoldDB" id="A0A1I4I9N4"/>
<accession>A0A1I4I9N4</accession>
<gene>
    <name evidence="1" type="ORF">SAMN04488004_12421</name>
</gene>
<organism evidence="1 2">
    <name type="scientific">Loktanella salsilacus</name>
    <dbReference type="NCBI Taxonomy" id="195913"/>
    <lineage>
        <taxon>Bacteria</taxon>
        <taxon>Pseudomonadati</taxon>
        <taxon>Pseudomonadota</taxon>
        <taxon>Alphaproteobacteria</taxon>
        <taxon>Rhodobacterales</taxon>
        <taxon>Roseobacteraceae</taxon>
        <taxon>Loktanella</taxon>
    </lineage>
</organism>
<protein>
    <submittedName>
        <fullName evidence="1">Uncharacterized protein</fullName>
    </submittedName>
</protein>
<dbReference type="Proteomes" id="UP000199550">
    <property type="component" value="Unassembled WGS sequence"/>
</dbReference>
<sequence length="63" mass="6660">MGLFSSCKHEWSGSSRIAGLSGLSQVYEHTCTKCGKKGLCSPVVVDSGVDSYQQCSVCKQVTA</sequence>